<evidence type="ECO:0000313" key="1">
    <source>
        <dbReference type="EnsemblPlants" id="AVESA.00010b.r2.5AG0849570.1.CDS"/>
    </source>
</evidence>
<evidence type="ECO:0000313" key="2">
    <source>
        <dbReference type="Proteomes" id="UP001732700"/>
    </source>
</evidence>
<organism evidence="1 2">
    <name type="scientific">Avena sativa</name>
    <name type="common">Oat</name>
    <dbReference type="NCBI Taxonomy" id="4498"/>
    <lineage>
        <taxon>Eukaryota</taxon>
        <taxon>Viridiplantae</taxon>
        <taxon>Streptophyta</taxon>
        <taxon>Embryophyta</taxon>
        <taxon>Tracheophyta</taxon>
        <taxon>Spermatophyta</taxon>
        <taxon>Magnoliopsida</taxon>
        <taxon>Liliopsida</taxon>
        <taxon>Poales</taxon>
        <taxon>Poaceae</taxon>
        <taxon>BOP clade</taxon>
        <taxon>Pooideae</taxon>
        <taxon>Poodae</taxon>
        <taxon>Poeae</taxon>
        <taxon>Poeae Chloroplast Group 1 (Aveneae type)</taxon>
        <taxon>Aveninae</taxon>
        <taxon>Avena</taxon>
    </lineage>
</organism>
<dbReference type="EnsemblPlants" id="AVESA.00010b.r2.5AG0849570.1">
    <property type="protein sequence ID" value="AVESA.00010b.r2.5AG0849570.1.CDS"/>
    <property type="gene ID" value="AVESA.00010b.r2.5AG0849570"/>
</dbReference>
<dbReference type="Proteomes" id="UP001732700">
    <property type="component" value="Chromosome 5A"/>
</dbReference>
<sequence length="586" mass="64831">MRNTTFVLLLLICVAALHTDASQEAQLREFIQYRRSNAYSVDDLRILLTATSRILRAEYSVSDQPKLKAADKITALLGQPVVDFSQYGGYVTVDEKNGRALFYYFVEAATDPAAKPLLLWLNGGPGCSSIGYGAMMELGPFRVNSNNETLNRNMQAWNNVANVIFLESSAGVGFSYSKKTSDYDSCGDRRTADDTFVFLVNWLERFPEYKGRAFYISGESYGGHCVPQLAATVLRHTMNNVTRTPVNLQGILVGNPFLDDDMNAKGRVDCLWSHGVISDESRANTTKNSKFNGSDGDACHDAALHYPADTDPHDIYKPVCIESSNGTFYPSSYIPGYDPCSNHHVQAYLNDPKVQKALHARETVWSHCTSLRLEKLQGPMVQKDLYAKVSKSTLLGWKDVPVSMVPTLKWLMEHKLPVWLFRVYKLPPLFIIAAGFQARPIFVVMLIVQFTAAAAKRDLPIADGPLPQSTGGGVLKNELVYVGVGFGVAMVVVLGLFYLLHRRAVARAPPTNPPPPGADEAAISALKTNVFTAPPEEGTKECEICLEEYTEGDPLMVLPCDHFFHQQCARKVLLVKGNCPVCRREV</sequence>
<protein>
    <submittedName>
        <fullName evidence="1">Uncharacterized protein</fullName>
    </submittedName>
</protein>
<reference evidence="1" key="2">
    <citation type="submission" date="2025-09" db="UniProtKB">
        <authorList>
            <consortium name="EnsemblPlants"/>
        </authorList>
    </citation>
    <scope>IDENTIFICATION</scope>
</reference>
<accession>A0ACD5XWW0</accession>
<reference evidence="1" key="1">
    <citation type="submission" date="2021-05" db="EMBL/GenBank/DDBJ databases">
        <authorList>
            <person name="Scholz U."/>
            <person name="Mascher M."/>
            <person name="Fiebig A."/>
        </authorList>
    </citation>
    <scope>NUCLEOTIDE SEQUENCE [LARGE SCALE GENOMIC DNA]</scope>
</reference>
<name>A0ACD5XWW0_AVESA</name>
<keyword evidence="2" id="KW-1185">Reference proteome</keyword>
<proteinExistence type="predicted"/>